<protein>
    <recommendedName>
        <fullName evidence="4">Lipoprotein</fullName>
    </recommendedName>
</protein>
<keyword evidence="1" id="KW-0732">Signal</keyword>
<evidence type="ECO:0000256" key="1">
    <source>
        <dbReference type="SAM" id="SignalP"/>
    </source>
</evidence>
<keyword evidence="3" id="KW-1185">Reference proteome</keyword>
<dbReference type="RefSeq" id="WP_379803569.1">
    <property type="nucleotide sequence ID" value="NZ_JBHUOL010000004.1"/>
</dbReference>
<accession>A0ABW5Z6F0</accession>
<comment type="caution">
    <text evidence="2">The sequence shown here is derived from an EMBL/GenBank/DDBJ whole genome shotgun (WGS) entry which is preliminary data.</text>
</comment>
<proteinExistence type="predicted"/>
<sequence>MKKIIFLLTLLTVISSCCNEPVDLNPQNSNSIALDTLKNYSDYILGDFNGKFLVSTNVFTKGYSASIISMPIDSSYIQFSLGYKILNNNVEKSVFVSYRFLESKTKLNTVNYRYNNFSDFINFFNRNNFDYYQGSHPIENIHNVNITYQNHYDINNDVNSYSTYKYNEQITPENFNFTIDSIKTIENPIKKVEVYYSFKCIGVNDYFDKFKMKNGKGKSTFEWQ</sequence>
<reference evidence="3" key="1">
    <citation type="journal article" date="2019" name="Int. J. Syst. Evol. Microbiol.">
        <title>The Global Catalogue of Microorganisms (GCM) 10K type strain sequencing project: providing services to taxonomists for standard genome sequencing and annotation.</title>
        <authorList>
            <consortium name="The Broad Institute Genomics Platform"/>
            <consortium name="The Broad Institute Genome Sequencing Center for Infectious Disease"/>
            <person name="Wu L."/>
            <person name="Ma J."/>
        </authorList>
    </citation>
    <scope>NUCLEOTIDE SEQUENCE [LARGE SCALE GENOMIC DNA]</scope>
    <source>
        <strain evidence="3">KCTC 52644</strain>
    </source>
</reference>
<dbReference type="Proteomes" id="UP001597549">
    <property type="component" value="Unassembled WGS sequence"/>
</dbReference>
<evidence type="ECO:0000313" key="2">
    <source>
        <dbReference type="EMBL" id="MFD2907427.1"/>
    </source>
</evidence>
<dbReference type="EMBL" id="JBHUOL010000004">
    <property type="protein sequence ID" value="MFD2907427.1"/>
    <property type="molecule type" value="Genomic_DNA"/>
</dbReference>
<name>A0ABW5Z6F0_9FLAO</name>
<evidence type="ECO:0000313" key="3">
    <source>
        <dbReference type="Proteomes" id="UP001597549"/>
    </source>
</evidence>
<evidence type="ECO:0008006" key="4">
    <source>
        <dbReference type="Google" id="ProtNLM"/>
    </source>
</evidence>
<feature type="signal peptide" evidence="1">
    <location>
        <begin position="1"/>
        <end position="19"/>
    </location>
</feature>
<gene>
    <name evidence="2" type="ORF">ACFSX9_01635</name>
</gene>
<organism evidence="2 3">
    <name type="scientific">Flavobacterium ardleyense</name>
    <dbReference type="NCBI Taxonomy" id="2038737"/>
    <lineage>
        <taxon>Bacteria</taxon>
        <taxon>Pseudomonadati</taxon>
        <taxon>Bacteroidota</taxon>
        <taxon>Flavobacteriia</taxon>
        <taxon>Flavobacteriales</taxon>
        <taxon>Flavobacteriaceae</taxon>
        <taxon>Flavobacterium</taxon>
    </lineage>
</organism>
<feature type="chain" id="PRO_5045301071" description="Lipoprotein" evidence="1">
    <location>
        <begin position="20"/>
        <end position="224"/>
    </location>
</feature>
<dbReference type="PROSITE" id="PS51257">
    <property type="entry name" value="PROKAR_LIPOPROTEIN"/>
    <property type="match status" value="1"/>
</dbReference>